<evidence type="ECO:0000256" key="1">
    <source>
        <dbReference type="ARBA" id="ARBA00001947"/>
    </source>
</evidence>
<evidence type="ECO:0000313" key="11">
    <source>
        <dbReference type="Proteomes" id="UP000095009"/>
    </source>
</evidence>
<feature type="non-terminal residue" evidence="10">
    <location>
        <position position="1"/>
    </location>
</feature>
<feature type="binding site" evidence="7">
    <location>
        <position position="168"/>
    </location>
    <ligand>
        <name>Zn(2+)</name>
        <dbReference type="ChEBI" id="CHEBI:29105"/>
    </ligand>
</feature>
<dbReference type="EMBL" id="KV454414">
    <property type="protein sequence ID" value="ODQ63761.1"/>
    <property type="molecule type" value="Genomic_DNA"/>
</dbReference>
<keyword evidence="5 7" id="KW-0862">Zinc</keyword>
<dbReference type="GO" id="GO:0032041">
    <property type="term" value="F:histone H3K14 deacetylase activity, NAD-dependent"/>
    <property type="evidence" value="ECO:0007669"/>
    <property type="project" value="EnsemblFungi"/>
</dbReference>
<feature type="region of interest" description="Disordered" evidence="8">
    <location>
        <begin position="179"/>
        <end position="199"/>
    </location>
</feature>
<keyword evidence="4 7" id="KW-0479">Metal-binding</keyword>
<evidence type="ECO:0000256" key="3">
    <source>
        <dbReference type="ARBA" id="ARBA00022679"/>
    </source>
</evidence>
<dbReference type="GO" id="GO:0141222">
    <property type="term" value="F:histone H3K4 deacetylase activity, NAD-dependent"/>
    <property type="evidence" value="ECO:0007669"/>
    <property type="project" value="EnsemblFungi"/>
</dbReference>
<dbReference type="GO" id="GO:0070403">
    <property type="term" value="F:NAD+ binding"/>
    <property type="evidence" value="ECO:0007669"/>
    <property type="project" value="InterPro"/>
</dbReference>
<evidence type="ECO:0000256" key="8">
    <source>
        <dbReference type="SAM" id="MobiDB-lite"/>
    </source>
</evidence>
<dbReference type="InterPro" id="IPR050134">
    <property type="entry name" value="NAD-dep_sirtuin_deacylases"/>
</dbReference>
<evidence type="ECO:0000256" key="5">
    <source>
        <dbReference type="ARBA" id="ARBA00022833"/>
    </source>
</evidence>
<dbReference type="GO" id="GO:0031509">
    <property type="term" value="P:subtelomeric heterochromatin formation"/>
    <property type="evidence" value="ECO:0007669"/>
    <property type="project" value="EnsemblFungi"/>
</dbReference>
<evidence type="ECO:0000256" key="7">
    <source>
        <dbReference type="PROSITE-ProRule" id="PRU00236"/>
    </source>
</evidence>
<dbReference type="InterPro" id="IPR029035">
    <property type="entry name" value="DHS-like_NAD/FAD-binding_dom"/>
</dbReference>
<dbReference type="PANTHER" id="PTHR11085">
    <property type="entry name" value="NAD-DEPENDENT PROTEIN DEACYLASE SIRTUIN-5, MITOCHONDRIAL-RELATED"/>
    <property type="match status" value="1"/>
</dbReference>
<dbReference type="OrthoDB" id="420264at2759"/>
<feature type="domain" description="Deacetylase sirtuin-type" evidence="9">
    <location>
        <begin position="6"/>
        <end position="296"/>
    </location>
</feature>
<reference evidence="10 11" key="1">
    <citation type="journal article" date="2016" name="Proc. Natl. Acad. Sci. U.S.A.">
        <title>Comparative genomics of biotechnologically important yeasts.</title>
        <authorList>
            <person name="Riley R."/>
            <person name="Haridas S."/>
            <person name="Wolfe K.H."/>
            <person name="Lopes M.R."/>
            <person name="Hittinger C.T."/>
            <person name="Goeker M."/>
            <person name="Salamov A.A."/>
            <person name="Wisecaver J.H."/>
            <person name="Long T.M."/>
            <person name="Calvey C.H."/>
            <person name="Aerts A.L."/>
            <person name="Barry K.W."/>
            <person name="Choi C."/>
            <person name="Clum A."/>
            <person name="Coughlan A.Y."/>
            <person name="Deshpande S."/>
            <person name="Douglass A.P."/>
            <person name="Hanson S.J."/>
            <person name="Klenk H.-P."/>
            <person name="LaButti K.M."/>
            <person name="Lapidus A."/>
            <person name="Lindquist E.A."/>
            <person name="Lipzen A.M."/>
            <person name="Meier-Kolthoff J.P."/>
            <person name="Ohm R.A."/>
            <person name="Otillar R.P."/>
            <person name="Pangilinan J.L."/>
            <person name="Peng Y."/>
            <person name="Rokas A."/>
            <person name="Rosa C.A."/>
            <person name="Scheuner C."/>
            <person name="Sibirny A.A."/>
            <person name="Slot J.C."/>
            <person name="Stielow J.B."/>
            <person name="Sun H."/>
            <person name="Kurtzman C.P."/>
            <person name="Blackwell M."/>
            <person name="Grigoriev I.V."/>
            <person name="Jeffries T.W."/>
        </authorList>
    </citation>
    <scope>NUCLEOTIDE SEQUENCE [LARGE SCALE GENOMIC DNA]</scope>
    <source>
        <strain evidence="10 11">DSM 6958</strain>
    </source>
</reference>
<dbReference type="Pfam" id="PF02146">
    <property type="entry name" value="SIR2"/>
    <property type="match status" value="1"/>
</dbReference>
<feature type="binding site" evidence="7">
    <location>
        <position position="141"/>
    </location>
    <ligand>
        <name>Zn(2+)</name>
        <dbReference type="ChEBI" id="CHEBI:29105"/>
    </ligand>
</feature>
<dbReference type="GO" id="GO:0030466">
    <property type="term" value="P:silent mating-type cassette heterochromatin formation"/>
    <property type="evidence" value="ECO:0007669"/>
    <property type="project" value="EnsemblFungi"/>
</dbReference>
<evidence type="ECO:0000256" key="4">
    <source>
        <dbReference type="ARBA" id="ARBA00022723"/>
    </source>
</evidence>
<evidence type="ECO:0000256" key="2">
    <source>
        <dbReference type="ARBA" id="ARBA00006924"/>
    </source>
</evidence>
<dbReference type="GO" id="GO:0031934">
    <property type="term" value="C:mating-type region heterochromatin"/>
    <property type="evidence" value="ECO:0007669"/>
    <property type="project" value="EnsemblFungi"/>
</dbReference>
<dbReference type="AlphaFoldDB" id="A0A1E3PEE8"/>
<dbReference type="Proteomes" id="UP000095009">
    <property type="component" value="Unassembled WGS sequence"/>
</dbReference>
<organism evidence="10 11">
    <name type="scientific">Nadsonia fulvescens var. elongata DSM 6958</name>
    <dbReference type="NCBI Taxonomy" id="857566"/>
    <lineage>
        <taxon>Eukaryota</taxon>
        <taxon>Fungi</taxon>
        <taxon>Dikarya</taxon>
        <taxon>Ascomycota</taxon>
        <taxon>Saccharomycotina</taxon>
        <taxon>Dipodascomycetes</taxon>
        <taxon>Dipodascales</taxon>
        <taxon>Dipodascales incertae sedis</taxon>
        <taxon>Nadsonia</taxon>
    </lineage>
</organism>
<keyword evidence="6" id="KW-0520">NAD</keyword>
<dbReference type="GO" id="GO:0005634">
    <property type="term" value="C:nucleus"/>
    <property type="evidence" value="ECO:0007669"/>
    <property type="project" value="EnsemblFungi"/>
</dbReference>
<evidence type="ECO:0000313" key="10">
    <source>
        <dbReference type="EMBL" id="ODQ63761.1"/>
    </source>
</evidence>
<feature type="non-terminal residue" evidence="10">
    <location>
        <position position="319"/>
    </location>
</feature>
<evidence type="ECO:0000259" key="9">
    <source>
        <dbReference type="PROSITE" id="PS50305"/>
    </source>
</evidence>
<dbReference type="GO" id="GO:0046872">
    <property type="term" value="F:metal ion binding"/>
    <property type="evidence" value="ECO:0007669"/>
    <property type="project" value="UniProtKB-KW"/>
</dbReference>
<dbReference type="STRING" id="857566.A0A1E3PEE8"/>
<dbReference type="GO" id="GO:0046970">
    <property type="term" value="F:histone H4K16 deacetylase activity, NAD-dependent"/>
    <property type="evidence" value="ECO:0007669"/>
    <property type="project" value="EnsemblFungi"/>
</dbReference>
<protein>
    <submittedName>
        <fullName evidence="10">SIR2-domain-containing protein</fullName>
    </submittedName>
</protein>
<proteinExistence type="inferred from homology"/>
<dbReference type="InterPro" id="IPR026591">
    <property type="entry name" value="Sirtuin_cat_small_dom_sf"/>
</dbReference>
<feature type="binding site" evidence="7">
    <location>
        <position position="165"/>
    </location>
    <ligand>
        <name>Zn(2+)</name>
        <dbReference type="ChEBI" id="CHEBI:29105"/>
    </ligand>
</feature>
<comment type="cofactor">
    <cofactor evidence="1">
        <name>Zn(2+)</name>
        <dbReference type="ChEBI" id="CHEBI:29105"/>
    </cofactor>
</comment>
<comment type="similarity">
    <text evidence="2">Belongs to the sirtuin family. Class I subfamily.</text>
</comment>
<dbReference type="GO" id="GO:1902794">
    <property type="term" value="P:siRNA-independent facultative heterochromatin formation"/>
    <property type="evidence" value="ECO:0007669"/>
    <property type="project" value="EnsemblFungi"/>
</dbReference>
<feature type="active site" description="Proton acceptor" evidence="7">
    <location>
        <position position="133"/>
    </location>
</feature>
<dbReference type="InterPro" id="IPR026590">
    <property type="entry name" value="Ssirtuin_cat_dom"/>
</dbReference>
<dbReference type="SUPFAM" id="SSF52467">
    <property type="entry name" value="DHS-like NAD/FAD-binding domain"/>
    <property type="match status" value="1"/>
</dbReference>
<gene>
    <name evidence="10" type="ORF">NADFUDRAFT_5130</name>
</gene>
<dbReference type="GO" id="GO:0031508">
    <property type="term" value="P:pericentric heterochromatin formation"/>
    <property type="evidence" value="ECO:0007669"/>
    <property type="project" value="EnsemblFungi"/>
</dbReference>
<keyword evidence="3" id="KW-0808">Transferase</keyword>
<sequence>VTPRDRLPHPSNMDEFITVLDKAQRVLVVTGAGISTSLNIPDFRSSRGIYKQIEHMGLSDPQEVFDMSLFSHDPRPFYTVAHRILYDSDVYSPTHGFIKMLEDRGKLLRNYTQNIEDLEYKAGISRDKIVQCHGSFAGATCTKCGYKVPGSSIFPDIRAQKVARCPECVESYKLTQNNVKKGKSNSSYNSSSDDDDSENEYAHIGVMKPDIVFFGEPLPHRFHDLIVQDVLDCDLLICMGTSLQVSPVCDIPRYTPANVPQVYVSLQPAKRFNFDITFLGKCDDVVEMFLNKLNWKMTHSMLKGKFPGNLETDETKRYV</sequence>
<name>A0A1E3PEE8_9ASCO</name>
<dbReference type="GO" id="GO:0005721">
    <property type="term" value="C:pericentric heterochromatin"/>
    <property type="evidence" value="ECO:0007669"/>
    <property type="project" value="EnsemblFungi"/>
</dbReference>
<dbReference type="PROSITE" id="PS50305">
    <property type="entry name" value="SIRTUIN"/>
    <property type="match status" value="1"/>
</dbReference>
<dbReference type="Gene3D" id="3.40.50.1220">
    <property type="entry name" value="TPP-binding domain"/>
    <property type="match status" value="1"/>
</dbReference>
<feature type="binding site" evidence="7">
    <location>
        <position position="144"/>
    </location>
    <ligand>
        <name>Zn(2+)</name>
        <dbReference type="ChEBI" id="CHEBI:29105"/>
    </ligand>
</feature>
<accession>A0A1E3PEE8</accession>
<dbReference type="GO" id="GO:0033553">
    <property type="term" value="C:rDNA heterochromatin"/>
    <property type="evidence" value="ECO:0007669"/>
    <property type="project" value="EnsemblFungi"/>
</dbReference>
<dbReference type="GO" id="GO:0099115">
    <property type="term" value="C:chromosome, subtelomeric region"/>
    <property type="evidence" value="ECO:0007669"/>
    <property type="project" value="EnsemblFungi"/>
</dbReference>
<dbReference type="Gene3D" id="3.30.1600.10">
    <property type="entry name" value="SIR2/SIRT2 'Small Domain"/>
    <property type="match status" value="1"/>
</dbReference>
<evidence type="ECO:0000256" key="6">
    <source>
        <dbReference type="ARBA" id="ARBA00023027"/>
    </source>
</evidence>
<dbReference type="GO" id="GO:0046969">
    <property type="term" value="F:histone H3K9 deacetylase activity, NAD-dependent"/>
    <property type="evidence" value="ECO:0007669"/>
    <property type="project" value="EnsemblFungi"/>
</dbReference>
<keyword evidence="11" id="KW-1185">Reference proteome</keyword>
<dbReference type="PANTHER" id="PTHR11085:SF9">
    <property type="entry name" value="NAD-DEPENDENT PROTEIN DEACETYLASE SIRTUIN-1"/>
    <property type="match status" value="1"/>
</dbReference>
<dbReference type="InterPro" id="IPR003000">
    <property type="entry name" value="Sirtuin"/>
</dbReference>